<dbReference type="PANTHER" id="PTHR14136">
    <property type="entry name" value="BTB_POZ DOMAIN-CONTAINING PROTEIN KCTD9"/>
    <property type="match status" value="1"/>
</dbReference>
<accession>A0A285VEN8</accession>
<feature type="region of interest" description="Disordered" evidence="1">
    <location>
        <begin position="1"/>
        <end position="29"/>
    </location>
</feature>
<dbReference type="Pfam" id="PF00805">
    <property type="entry name" value="Pentapeptide"/>
    <property type="match status" value="2"/>
</dbReference>
<feature type="transmembrane region" description="Helical" evidence="2">
    <location>
        <begin position="77"/>
        <end position="101"/>
    </location>
</feature>
<keyword evidence="2" id="KW-0472">Membrane</keyword>
<proteinExistence type="predicted"/>
<protein>
    <submittedName>
        <fullName evidence="3">Pentapeptide repeat-containing protein</fullName>
    </submittedName>
</protein>
<dbReference type="AlphaFoldDB" id="A0A285VEN8"/>
<dbReference type="EMBL" id="OBQI01000005">
    <property type="protein sequence ID" value="SOC50981.1"/>
    <property type="molecule type" value="Genomic_DNA"/>
</dbReference>
<organism evidence="3 4">
    <name type="scientific">Blastococcus aggregatus</name>
    <dbReference type="NCBI Taxonomy" id="38502"/>
    <lineage>
        <taxon>Bacteria</taxon>
        <taxon>Bacillati</taxon>
        <taxon>Actinomycetota</taxon>
        <taxon>Actinomycetes</taxon>
        <taxon>Geodermatophilales</taxon>
        <taxon>Geodermatophilaceae</taxon>
        <taxon>Blastococcus</taxon>
    </lineage>
</organism>
<keyword evidence="4" id="KW-1185">Reference proteome</keyword>
<keyword evidence="2" id="KW-0812">Transmembrane</keyword>
<evidence type="ECO:0000313" key="4">
    <source>
        <dbReference type="Proteomes" id="UP000219435"/>
    </source>
</evidence>
<evidence type="ECO:0000256" key="2">
    <source>
        <dbReference type="SAM" id="Phobius"/>
    </source>
</evidence>
<evidence type="ECO:0000256" key="1">
    <source>
        <dbReference type="SAM" id="MobiDB-lite"/>
    </source>
</evidence>
<dbReference type="PANTHER" id="PTHR14136:SF17">
    <property type="entry name" value="BTB_POZ DOMAIN-CONTAINING PROTEIN KCTD9"/>
    <property type="match status" value="1"/>
</dbReference>
<reference evidence="4" key="1">
    <citation type="submission" date="2017-08" db="EMBL/GenBank/DDBJ databases">
        <authorList>
            <person name="Varghese N."/>
            <person name="Submissions S."/>
        </authorList>
    </citation>
    <scope>NUCLEOTIDE SEQUENCE [LARGE SCALE GENOMIC DNA]</scope>
    <source>
        <strain evidence="4">DSM 4725</strain>
    </source>
</reference>
<dbReference type="SUPFAM" id="SSF141571">
    <property type="entry name" value="Pentapeptide repeat-like"/>
    <property type="match status" value="1"/>
</dbReference>
<name>A0A285VEN8_9ACTN</name>
<dbReference type="Gene3D" id="2.160.20.80">
    <property type="entry name" value="E3 ubiquitin-protein ligase SopA"/>
    <property type="match status" value="1"/>
</dbReference>
<dbReference type="InterPro" id="IPR001646">
    <property type="entry name" value="5peptide_repeat"/>
</dbReference>
<dbReference type="InterPro" id="IPR051082">
    <property type="entry name" value="Pentapeptide-BTB/POZ_domain"/>
</dbReference>
<gene>
    <name evidence="3" type="ORF">SAMN05660748_3705</name>
</gene>
<evidence type="ECO:0000313" key="3">
    <source>
        <dbReference type="EMBL" id="SOC50981.1"/>
    </source>
</evidence>
<keyword evidence="2" id="KW-1133">Transmembrane helix</keyword>
<dbReference type="OrthoDB" id="4563217at2"/>
<sequence length="445" mass="46870">MPRTSGVLFGSSPALAAPDDRTSSKSRARRGRCGMMAGVALLQQPQSQAANDTTLETSGDSKVLKPTHTIHDRTRRALHVCAVVLALAVGGALIAAAIVWAPQRLVDDGGARADDRGGLSASEQIAAENSARTTLIQAFGGLFLLIGASFTLKQLRISRDQLQVASAQQALSADLGRATLEASRRAQTDEAWTRAVDQIGATSLTTRLGGIASMERLATTDDHLKSVVMEILSAYVRDATGRSASTTTLGPKSRGWWGEPAQRPSVDVQLALHVLGRLRQTKPGLEQLLEITDRRLLDFESANLRGANLTLGRYEGAQFHRADLDEANLSGGHFEGAVFYKASAARANFAGDFTAAFFAACDLAGADFSGSTLVGASFEHAKLPAARFDNADLRGADLSSAALDARTSFLGALCDTTTAWPEGFDITTEGIGIVVATDNSGDDDA</sequence>
<dbReference type="Proteomes" id="UP000219435">
    <property type="component" value="Unassembled WGS sequence"/>
</dbReference>